<proteinExistence type="predicted"/>
<feature type="region of interest" description="Disordered" evidence="1">
    <location>
        <begin position="339"/>
        <end position="361"/>
    </location>
</feature>
<evidence type="ECO:0000313" key="2">
    <source>
        <dbReference type="EMBL" id="KAJ01649.1"/>
    </source>
</evidence>
<dbReference type="STRING" id="83219.PM02_18210"/>
<dbReference type="Proteomes" id="UP000027337">
    <property type="component" value="Unassembled WGS sequence"/>
</dbReference>
<dbReference type="RefSeq" id="WP_037911228.1">
    <property type="nucleotide sequence ID" value="NZ_JEMU01000022.1"/>
</dbReference>
<comment type="caution">
    <text evidence="2">The sequence shown here is derived from an EMBL/GenBank/DDBJ whole genome shotgun (WGS) entry which is preliminary data.</text>
</comment>
<evidence type="ECO:0000313" key="3">
    <source>
        <dbReference type="Proteomes" id="UP000027337"/>
    </source>
</evidence>
<keyword evidence="3" id="KW-1185">Reference proteome</keyword>
<protein>
    <submittedName>
        <fullName evidence="2">Uncharacterized protein</fullName>
    </submittedName>
</protein>
<feature type="compositionally biased region" description="Polar residues" evidence="1">
    <location>
        <begin position="351"/>
        <end position="360"/>
    </location>
</feature>
<dbReference type="eggNOG" id="ENOG5032WAE">
    <property type="taxonomic scope" value="Bacteria"/>
</dbReference>
<evidence type="ECO:0000256" key="1">
    <source>
        <dbReference type="SAM" id="MobiDB-lite"/>
    </source>
</evidence>
<gene>
    <name evidence="2" type="ORF">PM02_18210</name>
</gene>
<reference evidence="2 3" key="1">
    <citation type="journal article" date="2014" name="Genome Announc.">
        <title>Draft Genome Sequences of Two Isolates of the Roseobacter Group, Sulfitobacter sp. Strains 3SOLIMAR09 and 1FIGIMAR09, from Harbors of Mallorca Island (Mediterranean Sea).</title>
        <authorList>
            <person name="Mas-Llado M."/>
            <person name="Pina-Villalonga J.M."/>
            <person name="Brunet-Galmes I."/>
            <person name="Nogales B."/>
            <person name="Bosch R."/>
        </authorList>
    </citation>
    <scope>NUCLEOTIDE SEQUENCE [LARGE SCALE GENOMIC DNA]</scope>
    <source>
        <strain evidence="2 3">1FIGIMAR09</strain>
    </source>
</reference>
<feature type="region of interest" description="Disordered" evidence="1">
    <location>
        <begin position="397"/>
        <end position="416"/>
    </location>
</feature>
<dbReference type="EMBL" id="JEMU01000022">
    <property type="protein sequence ID" value="KAJ01649.1"/>
    <property type="molecule type" value="Genomic_DNA"/>
</dbReference>
<dbReference type="AlphaFoldDB" id="A0A061SQG1"/>
<organism evidence="2 3">
    <name type="scientific">Sulfitobacter mediterraneus</name>
    <dbReference type="NCBI Taxonomy" id="83219"/>
    <lineage>
        <taxon>Bacteria</taxon>
        <taxon>Pseudomonadati</taxon>
        <taxon>Pseudomonadota</taxon>
        <taxon>Alphaproteobacteria</taxon>
        <taxon>Rhodobacterales</taxon>
        <taxon>Roseobacteraceae</taxon>
        <taxon>Sulfitobacter</taxon>
    </lineage>
</organism>
<name>A0A061SQG1_9RHOB</name>
<accession>A0A061SQG1</accession>
<sequence length="566" mass="60897">MAEILSFKAKTASGQNTTSTEEFLQEGNETLSFQVTEGGSVGLANIIDHQQKDTFSITNDWTNQELADLYRVKRLLDAAGVPNNLDRGLTDEGDPWLVFVGPDGEVFIHLCRLDALYILDSPNIPTPLRGADFNELIQAFTNRALPHTGQQADGTDTRLIRLERGGKVYLHPSALLAALIWTLFLSAEDLVLLAPDEDQTVRGLQDIEALSVHSSNQNPDSHPELASDDDTIKLNELQNAEAADHDPRHTAGHEAFLRDSATSGLTLTQNSYGMGLSTIAIAFGFMAEQAVRNEKHVVSDEILTRELHDGSEGGLGSLVVADDAAPALPVAHADTIEIASGASGDERTPEDGTSGSSLNASDAVAETKAFSEGLQAPETKAVKVSLWVDTSYDEDLPKEVDTTAGTSPSEQHEAASIDTSTAEALPALMTLSTLKTTLQPTGLQSYALGDTVVQASFDLNSTALKTFAFLDDPTGQNLTVDSLIDLSISSAPEFRNFDDSARAFMDFILDKSDSVEMISSETELILIDSSAFEQGHTYVLSWMLDDGGIISMIGLRSEFQDFDLIA</sequence>